<sequence length="64" mass="7207">LDIYPSGVQALVQLLPLWHGVELMRDIAAWSFGAMTLVHIGYYTVMIAVGMVVTTIRMRALFLR</sequence>
<proteinExistence type="predicted"/>
<evidence type="ECO:0000313" key="2">
    <source>
        <dbReference type="EMBL" id="HIX00618.1"/>
    </source>
</evidence>
<protein>
    <submittedName>
        <fullName evidence="2">ABC transporter</fullName>
    </submittedName>
</protein>
<name>A0A9D1UUH1_9MICC</name>
<dbReference type="AlphaFoldDB" id="A0A9D1UUH1"/>
<feature type="transmembrane region" description="Helical" evidence="1">
    <location>
        <begin position="27"/>
        <end position="54"/>
    </location>
</feature>
<comment type="caution">
    <text evidence="2">The sequence shown here is derived from an EMBL/GenBank/DDBJ whole genome shotgun (WGS) entry which is preliminary data.</text>
</comment>
<organism evidence="2 3">
    <name type="scientific">Candidatus Nesterenkonia stercoripullorum</name>
    <dbReference type="NCBI Taxonomy" id="2838701"/>
    <lineage>
        <taxon>Bacteria</taxon>
        <taxon>Bacillati</taxon>
        <taxon>Actinomycetota</taxon>
        <taxon>Actinomycetes</taxon>
        <taxon>Micrococcales</taxon>
        <taxon>Micrococcaceae</taxon>
        <taxon>Nesterenkonia</taxon>
    </lineage>
</organism>
<keyword evidence="1" id="KW-0472">Membrane</keyword>
<dbReference type="Proteomes" id="UP000824151">
    <property type="component" value="Unassembled WGS sequence"/>
</dbReference>
<keyword evidence="1" id="KW-0812">Transmembrane</keyword>
<gene>
    <name evidence="2" type="ORF">H9871_10810</name>
</gene>
<reference evidence="2" key="2">
    <citation type="submission" date="2021-04" db="EMBL/GenBank/DDBJ databases">
        <authorList>
            <person name="Gilroy R."/>
        </authorList>
    </citation>
    <scope>NUCLEOTIDE SEQUENCE</scope>
    <source>
        <strain evidence="2">ChiHejej3B27-3195</strain>
    </source>
</reference>
<reference evidence="2" key="1">
    <citation type="journal article" date="2021" name="PeerJ">
        <title>Extensive microbial diversity within the chicken gut microbiome revealed by metagenomics and culture.</title>
        <authorList>
            <person name="Gilroy R."/>
            <person name="Ravi A."/>
            <person name="Getino M."/>
            <person name="Pursley I."/>
            <person name="Horton D.L."/>
            <person name="Alikhan N.F."/>
            <person name="Baker D."/>
            <person name="Gharbi K."/>
            <person name="Hall N."/>
            <person name="Watson M."/>
            <person name="Adriaenssens E.M."/>
            <person name="Foster-Nyarko E."/>
            <person name="Jarju S."/>
            <person name="Secka A."/>
            <person name="Antonio M."/>
            <person name="Oren A."/>
            <person name="Chaudhuri R.R."/>
            <person name="La Ragione R."/>
            <person name="Hildebrand F."/>
            <person name="Pallen M.J."/>
        </authorList>
    </citation>
    <scope>NUCLEOTIDE SEQUENCE</scope>
    <source>
        <strain evidence="2">ChiHejej3B27-3195</strain>
    </source>
</reference>
<evidence type="ECO:0000256" key="1">
    <source>
        <dbReference type="SAM" id="Phobius"/>
    </source>
</evidence>
<evidence type="ECO:0000313" key="3">
    <source>
        <dbReference type="Proteomes" id="UP000824151"/>
    </source>
</evidence>
<dbReference type="EMBL" id="DXGD01000397">
    <property type="protein sequence ID" value="HIX00618.1"/>
    <property type="molecule type" value="Genomic_DNA"/>
</dbReference>
<keyword evidence="1" id="KW-1133">Transmembrane helix</keyword>
<accession>A0A9D1UUH1</accession>
<feature type="non-terminal residue" evidence="2">
    <location>
        <position position="1"/>
    </location>
</feature>